<sequence length="466" mass="49988">MAVPTLRRLARSAVGTRQPLRQAACLVPSPRPVDSFATSLCSQPRRNNSPLGLIRQQGFHGKRSKVASAVVGDDTPAGTKRVVFLGTPEASSLVLRDLLGAAEASAGSEVPFEVAAVVTRPSKRKTHGKTIEGSPVASVASELGLPESSILSPASARDEAFLDAMRDLKPDLCVTAAYGNFLPQAFLDIPAQGTVNIHPSELPNFRGPAPVQRAMLRGDRNLCVTLAYTVLKMDAGAIVSQEWLQLGENGTSAEALEELFRRGSRMLVDSMPSLLTGRAALEAREQDDAMATHAPKLSKDEGSLSPYAMTAKECHDTSCALSVWPGTTLRCVCVTPVARRGKGGQGENEPLEFKEETLTIKVWQTSVEADSGEWDEDKRALEVGGVQMCRGRKATDMLVVCHGGTLLRVGMIQLPGKKPMQPKAFFNGRKGAVVTVKEEEKLNVEFNPDVLQKIAKADASRGINNN</sequence>
<dbReference type="Pfam" id="PF02911">
    <property type="entry name" value="Formyl_trans_C"/>
    <property type="match status" value="1"/>
</dbReference>
<proteinExistence type="inferred from homology"/>
<comment type="similarity">
    <text evidence="1">Belongs to the Fmt family.</text>
</comment>
<dbReference type="InterPro" id="IPR041711">
    <property type="entry name" value="Met-tRNA-FMT_N"/>
</dbReference>
<evidence type="ECO:0000313" key="7">
    <source>
        <dbReference type="EMBL" id="CAD9721705.1"/>
    </source>
</evidence>
<feature type="domain" description="Formyl transferase C-terminal" evidence="6">
    <location>
        <begin position="297"/>
        <end position="429"/>
    </location>
</feature>
<dbReference type="PANTHER" id="PTHR11138">
    <property type="entry name" value="METHIONYL-TRNA FORMYLTRANSFERASE"/>
    <property type="match status" value="1"/>
</dbReference>
<dbReference type="GO" id="GO:0005739">
    <property type="term" value="C:mitochondrion"/>
    <property type="evidence" value="ECO:0007669"/>
    <property type="project" value="TreeGrafter"/>
</dbReference>
<keyword evidence="4" id="KW-0648">Protein biosynthesis</keyword>
<dbReference type="EC" id="2.1.2.9" evidence="2"/>
<evidence type="ECO:0000259" key="6">
    <source>
        <dbReference type="Pfam" id="PF02911"/>
    </source>
</evidence>
<dbReference type="InterPro" id="IPR011034">
    <property type="entry name" value="Formyl_transferase-like_C_sf"/>
</dbReference>
<evidence type="ECO:0000256" key="2">
    <source>
        <dbReference type="ARBA" id="ARBA00012261"/>
    </source>
</evidence>
<dbReference type="InterPro" id="IPR002376">
    <property type="entry name" value="Formyl_transf_N"/>
</dbReference>
<keyword evidence="3" id="KW-0808">Transferase</keyword>
<dbReference type="EMBL" id="HBHM01001285">
    <property type="protein sequence ID" value="CAD9721705.1"/>
    <property type="molecule type" value="Transcribed_RNA"/>
</dbReference>
<evidence type="ECO:0000256" key="1">
    <source>
        <dbReference type="ARBA" id="ARBA00010699"/>
    </source>
</evidence>
<dbReference type="Pfam" id="PF00551">
    <property type="entry name" value="Formyl_trans_N"/>
    <property type="match status" value="1"/>
</dbReference>
<accession>A0A7S2X365</accession>
<evidence type="ECO:0000256" key="4">
    <source>
        <dbReference type="ARBA" id="ARBA00022917"/>
    </source>
</evidence>
<dbReference type="SUPFAM" id="SSF53328">
    <property type="entry name" value="Formyltransferase"/>
    <property type="match status" value="1"/>
</dbReference>
<dbReference type="PANTHER" id="PTHR11138:SF5">
    <property type="entry name" value="METHIONYL-TRNA FORMYLTRANSFERASE, MITOCHONDRIAL"/>
    <property type="match status" value="1"/>
</dbReference>
<dbReference type="SUPFAM" id="SSF50486">
    <property type="entry name" value="FMT C-terminal domain-like"/>
    <property type="match status" value="1"/>
</dbReference>
<dbReference type="InterPro" id="IPR036477">
    <property type="entry name" value="Formyl_transf_N_sf"/>
</dbReference>
<dbReference type="Gene3D" id="3.40.50.12230">
    <property type="match status" value="1"/>
</dbReference>
<dbReference type="CDD" id="cd08646">
    <property type="entry name" value="FMT_core_Met-tRNA-FMT_N"/>
    <property type="match status" value="1"/>
</dbReference>
<reference evidence="7" key="1">
    <citation type="submission" date="2021-01" db="EMBL/GenBank/DDBJ databases">
        <authorList>
            <person name="Corre E."/>
            <person name="Pelletier E."/>
            <person name="Niang G."/>
            <person name="Scheremetjew M."/>
            <person name="Finn R."/>
            <person name="Kale V."/>
            <person name="Holt S."/>
            <person name="Cochrane G."/>
            <person name="Meng A."/>
            <person name="Brown T."/>
            <person name="Cohen L."/>
        </authorList>
    </citation>
    <scope>NUCLEOTIDE SEQUENCE</scope>
    <source>
        <strain evidence="7">RCC2335</strain>
    </source>
</reference>
<organism evidence="7">
    <name type="scientific">Chloropicon roscoffensis</name>
    <dbReference type="NCBI Taxonomy" id="1461544"/>
    <lineage>
        <taxon>Eukaryota</taxon>
        <taxon>Viridiplantae</taxon>
        <taxon>Chlorophyta</taxon>
        <taxon>Chloropicophyceae</taxon>
        <taxon>Chloropicales</taxon>
        <taxon>Chloropicaceae</taxon>
        <taxon>Chloropicon</taxon>
    </lineage>
</organism>
<evidence type="ECO:0000256" key="3">
    <source>
        <dbReference type="ARBA" id="ARBA00022679"/>
    </source>
</evidence>
<gene>
    <name evidence="7" type="ORF">CROS1312_LOCUS973</name>
</gene>
<name>A0A7S2X365_9CHLO</name>
<feature type="domain" description="Formyl transferase N-terminal" evidence="5">
    <location>
        <begin position="81"/>
        <end position="258"/>
    </location>
</feature>
<dbReference type="GO" id="GO:0004479">
    <property type="term" value="F:methionyl-tRNA formyltransferase activity"/>
    <property type="evidence" value="ECO:0007669"/>
    <property type="project" value="UniProtKB-EC"/>
</dbReference>
<protein>
    <recommendedName>
        <fullName evidence="2">methionyl-tRNA formyltransferase</fullName>
        <ecNumber evidence="2">2.1.2.9</ecNumber>
    </recommendedName>
</protein>
<dbReference type="AlphaFoldDB" id="A0A7S2X365"/>
<evidence type="ECO:0000259" key="5">
    <source>
        <dbReference type="Pfam" id="PF00551"/>
    </source>
</evidence>
<dbReference type="InterPro" id="IPR005793">
    <property type="entry name" value="Formyl_trans_C"/>
</dbReference>